<accession>A0A2V5IGR8</accession>
<protein>
    <submittedName>
        <fullName evidence="2">Uncharacterized protein</fullName>
    </submittedName>
</protein>
<dbReference type="AlphaFoldDB" id="A0A2V5IGR8"/>
<sequence>MTTFNSYIPKKSTSKASVLSSNLMQGTPLTSPHLITSLNPSPKEPTLPHPDPYPYPYPYP</sequence>
<proteinExistence type="predicted"/>
<evidence type="ECO:0000313" key="2">
    <source>
        <dbReference type="EMBL" id="PYI18866.1"/>
    </source>
</evidence>
<keyword evidence="3" id="KW-1185">Reference proteome</keyword>
<dbReference type="EMBL" id="KZ825140">
    <property type="protein sequence ID" value="PYI18866.1"/>
    <property type="molecule type" value="Genomic_DNA"/>
</dbReference>
<feature type="compositionally biased region" description="Polar residues" evidence="1">
    <location>
        <begin position="14"/>
        <end position="40"/>
    </location>
</feature>
<dbReference type="Proteomes" id="UP000249829">
    <property type="component" value="Unassembled WGS sequence"/>
</dbReference>
<gene>
    <name evidence="2" type="ORF">BO99DRAFT_403202</name>
</gene>
<name>A0A2V5IGR8_ASPV1</name>
<evidence type="ECO:0000313" key="3">
    <source>
        <dbReference type="Proteomes" id="UP000249829"/>
    </source>
</evidence>
<reference evidence="2 3" key="1">
    <citation type="submission" date="2018-02" db="EMBL/GenBank/DDBJ databases">
        <title>The genomes of Aspergillus section Nigri reveals drivers in fungal speciation.</title>
        <authorList>
            <consortium name="DOE Joint Genome Institute"/>
            <person name="Vesth T.C."/>
            <person name="Nybo J."/>
            <person name="Theobald S."/>
            <person name="Brandl J."/>
            <person name="Frisvad J.C."/>
            <person name="Nielsen K.F."/>
            <person name="Lyhne E.K."/>
            <person name="Kogle M.E."/>
            <person name="Kuo A."/>
            <person name="Riley R."/>
            <person name="Clum A."/>
            <person name="Nolan M."/>
            <person name="Lipzen A."/>
            <person name="Salamov A."/>
            <person name="Henrissat B."/>
            <person name="Wiebenga A."/>
            <person name="De vries R.P."/>
            <person name="Grigoriev I.V."/>
            <person name="Mortensen U.H."/>
            <person name="Andersen M.R."/>
            <person name="Baker S.E."/>
        </authorList>
    </citation>
    <scope>NUCLEOTIDE SEQUENCE [LARGE SCALE GENOMIC DNA]</scope>
    <source>
        <strain evidence="2 3">CBS 115571</strain>
    </source>
</reference>
<evidence type="ECO:0000256" key="1">
    <source>
        <dbReference type="SAM" id="MobiDB-lite"/>
    </source>
</evidence>
<organism evidence="2 3">
    <name type="scientific">Aspergillus violaceofuscus (strain CBS 115571)</name>
    <dbReference type="NCBI Taxonomy" id="1450538"/>
    <lineage>
        <taxon>Eukaryota</taxon>
        <taxon>Fungi</taxon>
        <taxon>Dikarya</taxon>
        <taxon>Ascomycota</taxon>
        <taxon>Pezizomycotina</taxon>
        <taxon>Eurotiomycetes</taxon>
        <taxon>Eurotiomycetidae</taxon>
        <taxon>Eurotiales</taxon>
        <taxon>Aspergillaceae</taxon>
        <taxon>Aspergillus</taxon>
    </lineage>
</organism>
<feature type="region of interest" description="Disordered" evidence="1">
    <location>
        <begin position="1"/>
        <end position="60"/>
    </location>
</feature>
<feature type="compositionally biased region" description="Pro residues" evidence="1">
    <location>
        <begin position="42"/>
        <end position="60"/>
    </location>
</feature>